<dbReference type="InterPro" id="IPR043129">
    <property type="entry name" value="ATPase_NBD"/>
</dbReference>
<feature type="domain" description="Hydantoinase/oxoprolinase N-terminal" evidence="2">
    <location>
        <begin position="4"/>
        <end position="179"/>
    </location>
</feature>
<dbReference type="InterPro" id="IPR008040">
    <property type="entry name" value="Hydant_A_N"/>
</dbReference>
<dbReference type="GO" id="GO:0006749">
    <property type="term" value="P:glutathione metabolic process"/>
    <property type="evidence" value="ECO:0007669"/>
    <property type="project" value="TreeGrafter"/>
</dbReference>
<dbReference type="Pfam" id="PF05378">
    <property type="entry name" value="Hydant_A_N"/>
    <property type="match status" value="1"/>
</dbReference>
<gene>
    <name evidence="4" type="ORF">SAMN05443248_3721</name>
</gene>
<evidence type="ECO:0000313" key="5">
    <source>
        <dbReference type="Proteomes" id="UP000189796"/>
    </source>
</evidence>
<dbReference type="InterPro" id="IPR002821">
    <property type="entry name" value="Hydantoinase_A"/>
</dbReference>
<organism evidence="4 5">
    <name type="scientific">Bradyrhizobium erythrophlei</name>
    <dbReference type="NCBI Taxonomy" id="1437360"/>
    <lineage>
        <taxon>Bacteria</taxon>
        <taxon>Pseudomonadati</taxon>
        <taxon>Pseudomonadota</taxon>
        <taxon>Alphaproteobacteria</taxon>
        <taxon>Hyphomicrobiales</taxon>
        <taxon>Nitrobacteraceae</taxon>
        <taxon>Bradyrhizobium</taxon>
    </lineage>
</organism>
<sequence length="693" mass="73505">MSYRVGVDIGGTFTDIVFTGEDGNVTAMKIASTPDDYSRAVLDGIMATIARLGISPSEVSEIGHGFTIATNAILEGKGAKTALITTKGFRDVLEFRRNRVPRLYDLYYEKPAALVPRNLRYEVTERVNSGGEVIIPLAIDDVNHVIDMLLKENVQSVAICLLHSYVNGDHERTISDVILKRAPNLVQTLSSDLLPIIKEYERTSSTVINSYIRPVVERYLARLTDGLAERGIKTPVGVMQSNGGLSTPATASLRPAFCIESGPAAGVIGAFHLAKHGNFGDVITLDMGGTTAKATIIEKNTVLKSQEYEVGAGLNVGHRLLRGAGHIVSVPAIDIAEVGAGGGSIARVDDAGSLRVGPQSAGADPGPACYSRNGQDAAVTDANALLGYINPAALLGGDFTLNVELAAKAIRKHVAEPLGLSDVEAAYGIHSLANSNMSRALKAVSSERGRDPRRFSLFAFGGGGPVHAIGLAEMLGMKKVIVPPHSGVFSALGLLFPEVEHHLVRTSLMTIDENAGPKFAALLAALQAEGDAVLAAEGFDQAQRELEAFVDVKYEGQGTGLTVPLQVVADQAQVLSALEKRFEEEHETTFGHVAQAKRQIVAVRVIARGLSRRSRMPAHLGQNAATGAAGRKRKAYFGKTHGWIETPILSRSDVKAKAAPGPLLIEEYDTTTVVPPGWTASLGDVGSIILMKT</sequence>
<accession>A0A1M5QB32</accession>
<proteinExistence type="predicted"/>
<dbReference type="GO" id="GO:0005829">
    <property type="term" value="C:cytosol"/>
    <property type="evidence" value="ECO:0007669"/>
    <property type="project" value="TreeGrafter"/>
</dbReference>
<evidence type="ECO:0000259" key="3">
    <source>
        <dbReference type="Pfam" id="PF19278"/>
    </source>
</evidence>
<dbReference type="InterPro" id="IPR049517">
    <property type="entry name" value="ACX-like_C"/>
</dbReference>
<dbReference type="RefSeq" id="WP_079602671.1">
    <property type="nucleotide sequence ID" value="NZ_LT670817.1"/>
</dbReference>
<name>A0A1M5QB32_9BRAD</name>
<dbReference type="SUPFAM" id="SSF53067">
    <property type="entry name" value="Actin-like ATPase domain"/>
    <property type="match status" value="1"/>
</dbReference>
<protein>
    <submittedName>
        <fullName evidence="4">N-methylhydantoinase A</fullName>
    </submittedName>
</protein>
<dbReference type="AlphaFoldDB" id="A0A1M5QB32"/>
<dbReference type="Pfam" id="PF01968">
    <property type="entry name" value="Hydantoinase_A"/>
    <property type="match status" value="1"/>
</dbReference>
<dbReference type="Pfam" id="PF19278">
    <property type="entry name" value="Hydant_A_C"/>
    <property type="match status" value="1"/>
</dbReference>
<dbReference type="Proteomes" id="UP000189796">
    <property type="component" value="Chromosome I"/>
</dbReference>
<dbReference type="PANTHER" id="PTHR11365:SF23">
    <property type="entry name" value="HYPOTHETICAL 5-OXOPROLINASE (EUROFUNG)-RELATED"/>
    <property type="match status" value="1"/>
</dbReference>
<dbReference type="EMBL" id="LT670817">
    <property type="protein sequence ID" value="SHH11188.1"/>
    <property type="molecule type" value="Genomic_DNA"/>
</dbReference>
<reference evidence="4 5" key="1">
    <citation type="submission" date="2016-11" db="EMBL/GenBank/DDBJ databases">
        <authorList>
            <person name="Jaros S."/>
            <person name="Januszkiewicz K."/>
            <person name="Wedrychowicz H."/>
        </authorList>
    </citation>
    <scope>NUCLEOTIDE SEQUENCE [LARGE SCALE GENOMIC DNA]</scope>
    <source>
        <strain evidence="4 5">GAS138</strain>
    </source>
</reference>
<dbReference type="Gene3D" id="3.30.420.40">
    <property type="match status" value="1"/>
</dbReference>
<dbReference type="GO" id="GO:0017168">
    <property type="term" value="F:5-oxoprolinase (ATP-hydrolyzing) activity"/>
    <property type="evidence" value="ECO:0007669"/>
    <property type="project" value="TreeGrafter"/>
</dbReference>
<evidence type="ECO:0000313" key="4">
    <source>
        <dbReference type="EMBL" id="SHH11188.1"/>
    </source>
</evidence>
<feature type="domain" description="Hydantoinase A/oxoprolinase" evidence="1">
    <location>
        <begin position="202"/>
        <end position="501"/>
    </location>
</feature>
<dbReference type="OrthoDB" id="9759608at2"/>
<evidence type="ECO:0000259" key="2">
    <source>
        <dbReference type="Pfam" id="PF05378"/>
    </source>
</evidence>
<evidence type="ECO:0000259" key="1">
    <source>
        <dbReference type="Pfam" id="PF01968"/>
    </source>
</evidence>
<dbReference type="InterPro" id="IPR045079">
    <property type="entry name" value="Oxoprolinase-like"/>
</dbReference>
<feature type="domain" description="Acetophenone carboxylase-like C-terminal" evidence="3">
    <location>
        <begin position="523"/>
        <end position="682"/>
    </location>
</feature>
<dbReference type="PANTHER" id="PTHR11365">
    <property type="entry name" value="5-OXOPROLINASE RELATED"/>
    <property type="match status" value="1"/>
</dbReference>